<sequence>MTLKILTVAGLATFEIYAAIPAGFAFGLPAWVIFLASLIGGLTGVFVATFLGDKIKKILARYRKPKPEKPKTGLIYTIWEKYGIIGLGFVGTMTVGAPVSIGVGVGFNVPLQKLLVWCCLGVITRCALFTTIGYYGLKLF</sequence>
<reference evidence="2 3" key="1">
    <citation type="submission" date="2019-03" db="EMBL/GenBank/DDBJ databases">
        <title>Genomic Encyclopedia of Archaeal and Bacterial Type Strains, Phase II (KMG-II): from individual species to whole genera.</title>
        <authorList>
            <person name="Goeker M."/>
        </authorList>
    </citation>
    <scope>NUCLEOTIDE SEQUENCE [LARGE SCALE GENOMIC DNA]</scope>
    <source>
        <strain evidence="2 3">DSM 28323</strain>
    </source>
</reference>
<protein>
    <submittedName>
        <fullName evidence="2">Membrane protein YqaA with SNARE-associated domain</fullName>
    </submittedName>
</protein>
<dbReference type="Proteomes" id="UP000295741">
    <property type="component" value="Unassembled WGS sequence"/>
</dbReference>
<dbReference type="AlphaFoldDB" id="A0A4R6IXF6"/>
<evidence type="ECO:0000256" key="1">
    <source>
        <dbReference type="SAM" id="Phobius"/>
    </source>
</evidence>
<organism evidence="2 3">
    <name type="scientific">Sediminibacterium goheungense</name>
    <dbReference type="NCBI Taxonomy" id="1086393"/>
    <lineage>
        <taxon>Bacteria</taxon>
        <taxon>Pseudomonadati</taxon>
        <taxon>Bacteroidota</taxon>
        <taxon>Chitinophagia</taxon>
        <taxon>Chitinophagales</taxon>
        <taxon>Chitinophagaceae</taxon>
        <taxon>Sediminibacterium</taxon>
    </lineage>
</organism>
<comment type="caution">
    <text evidence="2">The sequence shown here is derived from an EMBL/GenBank/DDBJ whole genome shotgun (WGS) entry which is preliminary data.</text>
</comment>
<evidence type="ECO:0000313" key="2">
    <source>
        <dbReference type="EMBL" id="TDO27097.1"/>
    </source>
</evidence>
<dbReference type="RefSeq" id="WP_133474961.1">
    <property type="nucleotide sequence ID" value="NZ_SNWP01000011.1"/>
</dbReference>
<keyword evidence="1" id="KW-0472">Membrane</keyword>
<keyword evidence="3" id="KW-1185">Reference proteome</keyword>
<feature type="transmembrane region" description="Helical" evidence="1">
    <location>
        <begin position="73"/>
        <end position="94"/>
    </location>
</feature>
<evidence type="ECO:0000313" key="3">
    <source>
        <dbReference type="Proteomes" id="UP000295741"/>
    </source>
</evidence>
<keyword evidence="1" id="KW-0812">Transmembrane</keyword>
<dbReference type="EMBL" id="SNWP01000011">
    <property type="protein sequence ID" value="TDO27097.1"/>
    <property type="molecule type" value="Genomic_DNA"/>
</dbReference>
<feature type="transmembrane region" description="Helical" evidence="1">
    <location>
        <begin position="114"/>
        <end position="137"/>
    </location>
</feature>
<proteinExistence type="predicted"/>
<gene>
    <name evidence="2" type="ORF">BC659_2416</name>
</gene>
<accession>A0A4R6IXF6</accession>
<dbReference type="OrthoDB" id="1467737at2"/>
<feature type="transmembrane region" description="Helical" evidence="1">
    <location>
        <begin position="28"/>
        <end position="52"/>
    </location>
</feature>
<keyword evidence="1" id="KW-1133">Transmembrane helix</keyword>
<name>A0A4R6IXF6_9BACT</name>